<keyword evidence="2" id="KW-1185">Reference proteome</keyword>
<dbReference type="AlphaFoldDB" id="A0A840DGF0"/>
<comment type="caution">
    <text evidence="1">The sequence shown here is derived from an EMBL/GenBank/DDBJ whole genome shotgun (WGS) entry which is preliminary data.</text>
</comment>
<organism evidence="1 2">
    <name type="scientific">Canibacter oris</name>
    <dbReference type="NCBI Taxonomy" id="1365628"/>
    <lineage>
        <taxon>Bacteria</taxon>
        <taxon>Bacillati</taxon>
        <taxon>Actinomycetota</taxon>
        <taxon>Actinomycetes</taxon>
        <taxon>Micrococcales</taxon>
        <taxon>Microbacteriaceae</taxon>
        <taxon>Canibacter</taxon>
    </lineage>
</organism>
<dbReference type="GO" id="GO:0005829">
    <property type="term" value="C:cytosol"/>
    <property type="evidence" value="ECO:0007669"/>
    <property type="project" value="TreeGrafter"/>
</dbReference>
<dbReference type="InterPro" id="IPR005583">
    <property type="entry name" value="YaaA"/>
</dbReference>
<evidence type="ECO:0000313" key="2">
    <source>
        <dbReference type="Proteomes" id="UP000571183"/>
    </source>
</evidence>
<dbReference type="Proteomes" id="UP000571183">
    <property type="component" value="Unassembled WGS sequence"/>
</dbReference>
<evidence type="ECO:0008006" key="3">
    <source>
        <dbReference type="Google" id="ProtNLM"/>
    </source>
</evidence>
<dbReference type="PANTHER" id="PTHR30283">
    <property type="entry name" value="PEROXIDE STRESS RESPONSE PROTEIN YAAA"/>
    <property type="match status" value="1"/>
</dbReference>
<dbReference type="RefSeq" id="WP_183305022.1">
    <property type="nucleotide sequence ID" value="NZ_JACIFD010000016.1"/>
</dbReference>
<dbReference type="Pfam" id="PF03883">
    <property type="entry name" value="H2O2_YaaD"/>
    <property type="match status" value="1"/>
</dbReference>
<accession>A0A840DGF0</accession>
<evidence type="ECO:0000313" key="1">
    <source>
        <dbReference type="EMBL" id="MBB4072124.1"/>
    </source>
</evidence>
<dbReference type="GO" id="GO:0033194">
    <property type="term" value="P:response to hydroperoxide"/>
    <property type="evidence" value="ECO:0007669"/>
    <property type="project" value="TreeGrafter"/>
</dbReference>
<proteinExistence type="predicted"/>
<dbReference type="PANTHER" id="PTHR30283:SF4">
    <property type="entry name" value="PEROXIDE STRESS RESISTANCE PROTEIN YAAA"/>
    <property type="match status" value="1"/>
</dbReference>
<dbReference type="EMBL" id="JACIFD010000016">
    <property type="protein sequence ID" value="MBB4072124.1"/>
    <property type="molecule type" value="Genomic_DNA"/>
</dbReference>
<reference evidence="1" key="1">
    <citation type="submission" date="2020-08" db="EMBL/GenBank/DDBJ databases">
        <title>Sequencing the genomes of 1000 actinobacteria strains.</title>
        <authorList>
            <person name="Klenk H.-P."/>
        </authorList>
    </citation>
    <scope>NUCLEOTIDE SEQUENCE [LARGE SCALE GENOMIC DNA]</scope>
    <source>
        <strain evidence="1">DSM 27064</strain>
    </source>
</reference>
<name>A0A840DGF0_9MICO</name>
<protein>
    <recommendedName>
        <fullName evidence="3">Peroxide stress protein YaaA</fullName>
    </recommendedName>
</protein>
<sequence>MLVLLPPSETKRDPEELTAAQSQQLLEIASTAAATGSVIVTSIQQPSIRQLATHEREHAAQQVLTALQQLSAAADEKAHKSLKLRPGAKAQAAFAANLNVGSATRLPAAAIYTGVLYDALDYLSLPITARQWLHEHTAVQSALYGMLGAGELIANYRLSAGSSLPELGTTLKKHWNSCYADFAWDDFGVILDLRSNDYASLAPCTAATVIRPDFVSRQADGSLKALNHFNKAGKGRLVRQLALAEPECSTIAELLQWVADNGIEVLPQPGGKIMFVL</sequence>
<gene>
    <name evidence="1" type="ORF">F5897_001452</name>
</gene>